<sequence length="173" mass="19373">MVRNVKEVGPQRYRETFGRYFEDFVVGDVYEHRPGKTITEYDNHMFTLMTMNTHPMHFDAQFAAASEFKKNLVVSPYTLALCIGMSVTDTSQKAIANLGMDEVKFTAPVFAGDTLYAESEVLAKRESASRPGQGIVTIITKGFNQDGVMVCTFKRNMLIPARGHAVEDKVGNY</sequence>
<dbReference type="CDD" id="cd03451">
    <property type="entry name" value="FkbR2"/>
    <property type="match status" value="1"/>
</dbReference>
<name>A0A2P2EA61_9PROT</name>
<dbReference type="InterPro" id="IPR052342">
    <property type="entry name" value="MCH/BMMD"/>
</dbReference>
<proteinExistence type="predicted"/>
<dbReference type="PANTHER" id="PTHR43664:SF1">
    <property type="entry name" value="BETA-METHYLMALYL-COA DEHYDRATASE"/>
    <property type="match status" value="1"/>
</dbReference>
<dbReference type="EMBL" id="BFBR01000004">
    <property type="protein sequence ID" value="GBF57967.1"/>
    <property type="molecule type" value="Genomic_DNA"/>
</dbReference>
<dbReference type="InterPro" id="IPR048274">
    <property type="entry name" value="MC_hydratase"/>
</dbReference>
<dbReference type="SUPFAM" id="SSF54637">
    <property type="entry name" value="Thioesterase/thiol ester dehydrase-isomerase"/>
    <property type="match status" value="1"/>
</dbReference>
<dbReference type="OrthoDB" id="9796589at2"/>
<dbReference type="PANTHER" id="PTHR43664">
    <property type="entry name" value="MONOAMINE OXIDASE-RELATED"/>
    <property type="match status" value="1"/>
</dbReference>
<comment type="caution">
    <text evidence="1">The sequence shown here is derived from an EMBL/GenBank/DDBJ whole genome shotgun (WGS) entry which is preliminary data.</text>
</comment>
<dbReference type="GO" id="GO:0016829">
    <property type="term" value="F:lyase activity"/>
    <property type="evidence" value="ECO:0007669"/>
    <property type="project" value="UniProtKB-KW"/>
</dbReference>
<organism evidence="1 2">
    <name type="scientific">Candidatus Phycosocius bacilliformis</name>
    <dbReference type="NCBI Taxonomy" id="1445552"/>
    <lineage>
        <taxon>Bacteria</taxon>
        <taxon>Pseudomonadati</taxon>
        <taxon>Pseudomonadota</taxon>
        <taxon>Alphaproteobacteria</taxon>
        <taxon>Caulobacterales</taxon>
        <taxon>Caulobacterales incertae sedis</taxon>
        <taxon>Candidatus Phycosocius</taxon>
    </lineage>
</organism>
<gene>
    <name evidence="1" type="primary">mch_2</name>
    <name evidence="1" type="ORF">PbB2_01638</name>
</gene>
<dbReference type="InterPro" id="IPR029069">
    <property type="entry name" value="HotDog_dom_sf"/>
</dbReference>
<reference evidence="1 2" key="1">
    <citation type="journal article" date="2018" name="Genome Announc.">
        <title>Draft Genome Sequence of "Candidatus Phycosocius bacilliformis," an Alphaproteobacterial Ectosymbiont of the Hydrocarbon-Producing Green Alga Botryococcus braunii.</title>
        <authorList>
            <person name="Tanabe Y."/>
            <person name="Yamaguchi H."/>
            <person name="Watanabe M.M."/>
        </authorList>
    </citation>
    <scope>NUCLEOTIDE SEQUENCE [LARGE SCALE GENOMIC DNA]</scope>
    <source>
        <strain evidence="1 2">BOTRYCO-2</strain>
    </source>
</reference>
<accession>A0A2P2EA61</accession>
<dbReference type="AlphaFoldDB" id="A0A2P2EA61"/>
<evidence type="ECO:0000313" key="1">
    <source>
        <dbReference type="EMBL" id="GBF57967.1"/>
    </source>
</evidence>
<dbReference type="Gene3D" id="3.10.129.10">
    <property type="entry name" value="Hotdog Thioesterase"/>
    <property type="match status" value="1"/>
</dbReference>
<dbReference type="Proteomes" id="UP000245086">
    <property type="component" value="Unassembled WGS sequence"/>
</dbReference>
<dbReference type="Pfam" id="PF19315">
    <property type="entry name" value="MC_hydratase"/>
    <property type="match status" value="1"/>
</dbReference>
<keyword evidence="2" id="KW-1185">Reference proteome</keyword>
<dbReference type="RefSeq" id="WP_085338348.1">
    <property type="nucleotide sequence ID" value="NZ_BFBR01000004.1"/>
</dbReference>
<dbReference type="EC" id="4.2.1.148" evidence="1"/>
<protein>
    <submittedName>
        <fullName evidence="1">Mesaconyl-CoA hydratase</fullName>
        <ecNumber evidence="1">4.2.1.148</ecNumber>
    </submittedName>
</protein>
<keyword evidence="1" id="KW-0456">Lyase</keyword>
<evidence type="ECO:0000313" key="2">
    <source>
        <dbReference type="Proteomes" id="UP000245086"/>
    </source>
</evidence>